<dbReference type="EMBL" id="CAJQZP010001427">
    <property type="protein sequence ID" value="CAG5045451.1"/>
    <property type="molecule type" value="Genomic_DNA"/>
</dbReference>
<dbReference type="InterPro" id="IPR011704">
    <property type="entry name" value="ATPase_dyneun-rel_AAA"/>
</dbReference>
<keyword evidence="4" id="KW-1185">Reference proteome</keyword>
<organism evidence="3 4">
    <name type="scientific">Parnassius apollo</name>
    <name type="common">Apollo butterfly</name>
    <name type="synonym">Papilio apollo</name>
    <dbReference type="NCBI Taxonomy" id="110799"/>
    <lineage>
        <taxon>Eukaryota</taxon>
        <taxon>Metazoa</taxon>
        <taxon>Ecdysozoa</taxon>
        <taxon>Arthropoda</taxon>
        <taxon>Hexapoda</taxon>
        <taxon>Insecta</taxon>
        <taxon>Pterygota</taxon>
        <taxon>Neoptera</taxon>
        <taxon>Endopterygota</taxon>
        <taxon>Lepidoptera</taxon>
        <taxon>Glossata</taxon>
        <taxon>Ditrysia</taxon>
        <taxon>Papilionoidea</taxon>
        <taxon>Papilionidae</taxon>
        <taxon>Parnassiinae</taxon>
        <taxon>Parnassini</taxon>
        <taxon>Parnassius</taxon>
        <taxon>Parnassius</taxon>
    </lineage>
</organism>
<dbReference type="Pfam" id="PF07728">
    <property type="entry name" value="AAA_5"/>
    <property type="match status" value="1"/>
</dbReference>
<dbReference type="PANTHER" id="PTHR21610">
    <property type="entry name" value="VON WILLEBRAND FACTOR A DOMAIN-CONTAINING PROTEIN 8"/>
    <property type="match status" value="1"/>
</dbReference>
<gene>
    <name evidence="3" type="ORF">PAPOLLO_LOCUS23283</name>
</gene>
<comment type="caution">
    <text evidence="3">The sequence shown here is derived from an EMBL/GenBank/DDBJ whole genome shotgun (WGS) entry which is preliminary data.</text>
</comment>
<dbReference type="GO" id="GO:0005524">
    <property type="term" value="F:ATP binding"/>
    <property type="evidence" value="ECO:0007669"/>
    <property type="project" value="InterPro"/>
</dbReference>
<evidence type="ECO:0000313" key="3">
    <source>
        <dbReference type="EMBL" id="CAG5045451.1"/>
    </source>
</evidence>
<feature type="chain" id="PRO_5035857315" evidence="1">
    <location>
        <begin position="21"/>
        <end position="441"/>
    </location>
</feature>
<sequence length="441" mass="46705">MILPSVFIIFLNDFVMVTLAEPSSPDSGQQRLTAQCGEVPVVIHLSEQKLEESLLSDFNVTNHASNGTSTNGKTSKFGIGAVNEVPEIIFSDLPQHKKVMELLLEDIQRGSHLLLVENRGIENKKIADGLLKHLNRPTQYIQLNRNTTIQSLTEQPNDKNRTVINEDSPLFKAVKYGYVLVVDDVDKAPKTVRSSLNNLMENGKMILSDGRRIIPKGFGNSSEEKSAGFINVHEDFRMIVTARESGFPVLEKNEEIEARDVRRASALPMPENHSRRRRFVASSRNGEIGLTVKAVGSSPKITTVVMGAQGTGPHTATAVASGRAVATATAITYGRGSSTATATASGSSKATAVAHSYDAGVATATVTTSESSVGDATADAYNTGGATATLTCTGSSNAGAVARAQDSGVATATATTSATASVNVQAFARGNEVITDTKTRP</sequence>
<dbReference type="OrthoDB" id="5186at2759"/>
<evidence type="ECO:0000313" key="4">
    <source>
        <dbReference type="Proteomes" id="UP000691718"/>
    </source>
</evidence>
<feature type="domain" description="ATPase dynein-related AAA" evidence="2">
    <location>
        <begin position="112"/>
        <end position="242"/>
    </location>
</feature>
<dbReference type="Proteomes" id="UP000691718">
    <property type="component" value="Unassembled WGS sequence"/>
</dbReference>
<dbReference type="AlphaFoldDB" id="A0A8S3XXV0"/>
<dbReference type="GO" id="GO:0016887">
    <property type="term" value="F:ATP hydrolysis activity"/>
    <property type="evidence" value="ECO:0007669"/>
    <property type="project" value="InterPro"/>
</dbReference>
<proteinExistence type="predicted"/>
<keyword evidence="1" id="KW-0732">Signal</keyword>
<evidence type="ECO:0000259" key="2">
    <source>
        <dbReference type="Pfam" id="PF07728"/>
    </source>
</evidence>
<dbReference type="PANTHER" id="PTHR21610:SF9">
    <property type="entry name" value="VON WILLEBRAND FACTOR A DOMAIN-CONTAINING PROTEIN 8"/>
    <property type="match status" value="1"/>
</dbReference>
<dbReference type="InterPro" id="IPR039891">
    <property type="entry name" value="VWA8"/>
</dbReference>
<name>A0A8S3XXV0_PARAO</name>
<protein>
    <submittedName>
        <fullName evidence="3">(apollo) hypothetical protein</fullName>
    </submittedName>
</protein>
<evidence type="ECO:0000256" key="1">
    <source>
        <dbReference type="SAM" id="SignalP"/>
    </source>
</evidence>
<feature type="signal peptide" evidence="1">
    <location>
        <begin position="1"/>
        <end position="20"/>
    </location>
</feature>
<reference evidence="3" key="1">
    <citation type="submission" date="2021-04" db="EMBL/GenBank/DDBJ databases">
        <authorList>
            <person name="Tunstrom K."/>
        </authorList>
    </citation>
    <scope>NUCLEOTIDE SEQUENCE</scope>
</reference>
<dbReference type="GO" id="GO:0005737">
    <property type="term" value="C:cytoplasm"/>
    <property type="evidence" value="ECO:0007669"/>
    <property type="project" value="TreeGrafter"/>
</dbReference>
<accession>A0A8S3XXV0</accession>